<evidence type="ECO:0000313" key="2">
    <source>
        <dbReference type="Proteomes" id="UP000595140"/>
    </source>
</evidence>
<organism evidence="1 2">
    <name type="scientific">Cuscuta campestris</name>
    <dbReference type="NCBI Taxonomy" id="132261"/>
    <lineage>
        <taxon>Eukaryota</taxon>
        <taxon>Viridiplantae</taxon>
        <taxon>Streptophyta</taxon>
        <taxon>Embryophyta</taxon>
        <taxon>Tracheophyta</taxon>
        <taxon>Spermatophyta</taxon>
        <taxon>Magnoliopsida</taxon>
        <taxon>eudicotyledons</taxon>
        <taxon>Gunneridae</taxon>
        <taxon>Pentapetalae</taxon>
        <taxon>asterids</taxon>
        <taxon>lamiids</taxon>
        <taxon>Solanales</taxon>
        <taxon>Convolvulaceae</taxon>
        <taxon>Cuscuteae</taxon>
        <taxon>Cuscuta</taxon>
        <taxon>Cuscuta subgen. Grammica</taxon>
        <taxon>Cuscuta sect. Cleistogrammica</taxon>
    </lineage>
</organism>
<evidence type="ECO:0000313" key="1">
    <source>
        <dbReference type="EMBL" id="VFQ60908.1"/>
    </source>
</evidence>
<sequence>MVDDDMLLGDVGTGIGVEDVLHTGVDETKAVSPVNGDMSSMNMSGQGNEIKEDVAGFTGKFETTSQVIEGQVLSTGNDIDLLRVVYEEVQDPEDDAKVVVEEPSTQIVVYEAPIANPKALPAEEALMKVEKFMYQGLFKNHLRVSGRKYRAPDDVLDPSLYKGHYDKEDTLTKTWYYNIFFPWGWLSDKHLDVIFYYLRMKGVEFGMEQHYTTTDTPFPALMKTLCARSSCGMFVVKMAEFLMMGCDVGDMDDHEIAAYRKKMTVELLAYSAV</sequence>
<keyword evidence="2" id="KW-1185">Reference proteome</keyword>
<gene>
    <name evidence="1" type="ORF">CCAM_LOCUS2684</name>
</gene>
<dbReference type="Proteomes" id="UP000595140">
    <property type="component" value="Unassembled WGS sequence"/>
</dbReference>
<name>A0A484K7T0_9ASTE</name>
<proteinExistence type="predicted"/>
<reference evidence="1 2" key="1">
    <citation type="submission" date="2018-04" db="EMBL/GenBank/DDBJ databases">
        <authorList>
            <person name="Vogel A."/>
        </authorList>
    </citation>
    <scope>NUCLEOTIDE SEQUENCE [LARGE SCALE GENOMIC DNA]</scope>
</reference>
<dbReference type="EMBL" id="OOIL02000126">
    <property type="protein sequence ID" value="VFQ60908.1"/>
    <property type="molecule type" value="Genomic_DNA"/>
</dbReference>
<protein>
    <recommendedName>
        <fullName evidence="3">Ubiquitin-like protease family profile domain-containing protein</fullName>
    </recommendedName>
</protein>
<accession>A0A484K7T0</accession>
<dbReference type="Gene3D" id="3.40.395.10">
    <property type="entry name" value="Adenoviral Proteinase, Chain A"/>
    <property type="match status" value="1"/>
</dbReference>
<dbReference type="AlphaFoldDB" id="A0A484K7T0"/>
<evidence type="ECO:0008006" key="3">
    <source>
        <dbReference type="Google" id="ProtNLM"/>
    </source>
</evidence>
<dbReference type="OrthoDB" id="5065855at2759"/>